<dbReference type="PANTHER" id="PTHR22807:SF61">
    <property type="entry name" value="NOL1_NOP2_SUN FAMILY PROTEIN _ ANTITERMINATION NUSB DOMAIN-CONTAINING PROTEIN"/>
    <property type="match status" value="1"/>
</dbReference>
<dbReference type="InterPro" id="IPR029063">
    <property type="entry name" value="SAM-dependent_MTases_sf"/>
</dbReference>
<sequence>VTRDGCSLGRRTAYKIREQVERGRRLDRALGSCIQGVEARERAFAHELSYGVTRLQGRLDYLLSPHVHRGVDTLDPNVREVLRLAAYQLLYMHSVPDYAAVSEAVAQVRALAGKGAAGLVNAVLRRLAAAGADTAEFPDLDSDPVGFFTTWGSHPRWLVDRWLKRWGTQKVFDLIEANNTRPLACLTPLHARAEEVLETLKMAGLDGDPVGYGTECVRLRRSSSPAAALVALPEAVIQDPASHLVTWYANISPGMEVADLCAAPGGKALTIATGVRSTLAADCSESRMRMVQENAKRTGVKVNCVVADAHNPPIKSTDVILLDVPCTGTGTLARHPDIRWRLSPDSVSKITRVQDRLLDSAAPLVRVGGLLIYSTCTLEPEENHSLVEGFLLRNPGFELEPSDTVDGEFLDESGYLCVHPDKDGRDGSFAARLRRMH</sequence>
<dbReference type="AlphaFoldDB" id="A0A381NE56"/>
<evidence type="ECO:0000256" key="1">
    <source>
        <dbReference type="ARBA" id="ARBA00022603"/>
    </source>
</evidence>
<keyword evidence="1" id="KW-0489">Methyltransferase</keyword>
<evidence type="ECO:0000256" key="2">
    <source>
        <dbReference type="ARBA" id="ARBA00022679"/>
    </source>
</evidence>
<organism evidence="6">
    <name type="scientific">marine metagenome</name>
    <dbReference type="NCBI Taxonomy" id="408172"/>
    <lineage>
        <taxon>unclassified sequences</taxon>
        <taxon>metagenomes</taxon>
        <taxon>ecological metagenomes</taxon>
    </lineage>
</organism>
<keyword evidence="4" id="KW-0694">RNA-binding</keyword>
<dbReference type="PROSITE" id="PS51686">
    <property type="entry name" value="SAM_MT_RSMB_NOP"/>
    <property type="match status" value="1"/>
</dbReference>
<dbReference type="GO" id="GO:0008173">
    <property type="term" value="F:RNA methyltransferase activity"/>
    <property type="evidence" value="ECO:0007669"/>
    <property type="project" value="InterPro"/>
</dbReference>
<dbReference type="InterPro" id="IPR006027">
    <property type="entry name" value="NusB_RsmB_TIM44"/>
</dbReference>
<dbReference type="GO" id="GO:0003723">
    <property type="term" value="F:RNA binding"/>
    <property type="evidence" value="ECO:0007669"/>
    <property type="project" value="UniProtKB-KW"/>
</dbReference>
<reference evidence="6" key="1">
    <citation type="submission" date="2018-05" db="EMBL/GenBank/DDBJ databases">
        <authorList>
            <person name="Lanie J.A."/>
            <person name="Ng W.-L."/>
            <person name="Kazmierczak K.M."/>
            <person name="Andrzejewski T.M."/>
            <person name="Davidsen T.M."/>
            <person name="Wayne K.J."/>
            <person name="Tettelin H."/>
            <person name="Glass J.I."/>
            <person name="Rusch D."/>
            <person name="Podicherti R."/>
            <person name="Tsui H.-C.T."/>
            <person name="Winkler M.E."/>
        </authorList>
    </citation>
    <scope>NUCLEOTIDE SEQUENCE</scope>
</reference>
<dbReference type="InterPro" id="IPR023267">
    <property type="entry name" value="RCMT"/>
</dbReference>
<feature type="domain" description="SAM-dependent MTase RsmB/NOP-type" evidence="5">
    <location>
        <begin position="172"/>
        <end position="436"/>
    </location>
</feature>
<evidence type="ECO:0000256" key="4">
    <source>
        <dbReference type="ARBA" id="ARBA00022884"/>
    </source>
</evidence>
<dbReference type="InterPro" id="IPR049560">
    <property type="entry name" value="MeTrfase_RsmB-F_NOP2_cat"/>
</dbReference>
<dbReference type="InterPro" id="IPR035926">
    <property type="entry name" value="NusB-like_sf"/>
</dbReference>
<protein>
    <recommendedName>
        <fullName evidence="5">SAM-dependent MTase RsmB/NOP-type domain-containing protein</fullName>
    </recommendedName>
</protein>
<evidence type="ECO:0000256" key="3">
    <source>
        <dbReference type="ARBA" id="ARBA00022691"/>
    </source>
</evidence>
<evidence type="ECO:0000259" key="5">
    <source>
        <dbReference type="PROSITE" id="PS51686"/>
    </source>
</evidence>
<dbReference type="PANTHER" id="PTHR22807">
    <property type="entry name" value="NOP2 YEAST -RELATED NOL1/NOP2/FMU SUN DOMAIN-CONTAINING"/>
    <property type="match status" value="1"/>
</dbReference>
<feature type="non-terminal residue" evidence="6">
    <location>
        <position position="1"/>
    </location>
</feature>
<dbReference type="InterPro" id="IPR054728">
    <property type="entry name" value="RsmB-like_ferredoxin"/>
</dbReference>
<dbReference type="EMBL" id="UINC01000288">
    <property type="protein sequence ID" value="SUZ52679.1"/>
    <property type="molecule type" value="Genomic_DNA"/>
</dbReference>
<proteinExistence type="predicted"/>
<dbReference type="GO" id="GO:0001510">
    <property type="term" value="P:RNA methylation"/>
    <property type="evidence" value="ECO:0007669"/>
    <property type="project" value="InterPro"/>
</dbReference>
<keyword evidence="2" id="KW-0808">Transferase</keyword>
<dbReference type="InterPro" id="IPR001678">
    <property type="entry name" value="MeTrfase_RsmB-F_NOP2_dom"/>
</dbReference>
<dbReference type="Gene3D" id="3.40.50.150">
    <property type="entry name" value="Vaccinia Virus protein VP39"/>
    <property type="match status" value="1"/>
</dbReference>
<dbReference type="SUPFAM" id="SSF48013">
    <property type="entry name" value="NusB-like"/>
    <property type="match status" value="1"/>
</dbReference>
<accession>A0A381NE56</accession>
<gene>
    <name evidence="6" type="ORF">METZ01_LOCUS5533</name>
</gene>
<dbReference type="SUPFAM" id="SSF53335">
    <property type="entry name" value="S-adenosyl-L-methionine-dependent methyltransferases"/>
    <property type="match status" value="1"/>
</dbReference>
<keyword evidence="3" id="KW-0949">S-adenosyl-L-methionine</keyword>
<name>A0A381NE56_9ZZZZ</name>
<dbReference type="PRINTS" id="PR02008">
    <property type="entry name" value="RCMTFAMILY"/>
</dbReference>
<dbReference type="GO" id="GO:0006355">
    <property type="term" value="P:regulation of DNA-templated transcription"/>
    <property type="evidence" value="ECO:0007669"/>
    <property type="project" value="InterPro"/>
</dbReference>
<dbReference type="Gene3D" id="1.10.940.10">
    <property type="entry name" value="NusB-like"/>
    <property type="match status" value="1"/>
</dbReference>
<dbReference type="Pfam" id="PF22458">
    <property type="entry name" value="RsmF-B_ferredox"/>
    <property type="match status" value="1"/>
</dbReference>
<dbReference type="Pfam" id="PF01029">
    <property type="entry name" value="NusB"/>
    <property type="match status" value="1"/>
</dbReference>
<evidence type="ECO:0000313" key="6">
    <source>
        <dbReference type="EMBL" id="SUZ52679.1"/>
    </source>
</evidence>
<dbReference type="Pfam" id="PF01189">
    <property type="entry name" value="Methyltr_RsmB-F"/>
    <property type="match status" value="1"/>
</dbReference>